<dbReference type="Proteomes" id="UP000092321">
    <property type="component" value="Unassembled WGS sequence"/>
</dbReference>
<evidence type="ECO:0000313" key="2">
    <source>
        <dbReference type="Proteomes" id="UP000092321"/>
    </source>
</evidence>
<evidence type="ECO:0000313" key="1">
    <source>
        <dbReference type="EMBL" id="OBA27788.1"/>
    </source>
</evidence>
<proteinExistence type="predicted"/>
<accession>A0A1B7TGG6</accession>
<comment type="caution">
    <text evidence="1">The sequence shown here is derived from an EMBL/GenBank/DDBJ whole genome shotgun (WGS) entry which is preliminary data.</text>
</comment>
<organism evidence="1 2">
    <name type="scientific">Hanseniaspora valbyensis NRRL Y-1626</name>
    <dbReference type="NCBI Taxonomy" id="766949"/>
    <lineage>
        <taxon>Eukaryota</taxon>
        <taxon>Fungi</taxon>
        <taxon>Dikarya</taxon>
        <taxon>Ascomycota</taxon>
        <taxon>Saccharomycotina</taxon>
        <taxon>Saccharomycetes</taxon>
        <taxon>Saccharomycodales</taxon>
        <taxon>Saccharomycodaceae</taxon>
        <taxon>Hanseniaspora</taxon>
    </lineage>
</organism>
<dbReference type="EMBL" id="LXPE01000006">
    <property type="protein sequence ID" value="OBA27788.1"/>
    <property type="molecule type" value="Genomic_DNA"/>
</dbReference>
<keyword evidence="2" id="KW-1185">Reference proteome</keyword>
<sequence length="157" mass="18281">MNGQLRHDFSDISLVTIPPPIKDDSVLLEKPPVQEIFTGKLVIKEFLTTGQNDESNSSFSSSLPRSSLLFQFVYDDSKEEVIFCDSNILDNLYKFREFIRESGNDSKNDSYDITVEVLKMRIPLQLKIKSSKEEMAFKDLLVRFKDEFELIEDMYYI</sequence>
<reference evidence="2" key="1">
    <citation type="journal article" date="2016" name="Proc. Natl. Acad. Sci. U.S.A.">
        <title>Comparative genomics of biotechnologically important yeasts.</title>
        <authorList>
            <person name="Riley R."/>
            <person name="Haridas S."/>
            <person name="Wolfe K.H."/>
            <person name="Lopes M.R."/>
            <person name="Hittinger C.T."/>
            <person name="Goeker M."/>
            <person name="Salamov A.A."/>
            <person name="Wisecaver J.H."/>
            <person name="Long T.M."/>
            <person name="Calvey C.H."/>
            <person name="Aerts A.L."/>
            <person name="Barry K.W."/>
            <person name="Choi C."/>
            <person name="Clum A."/>
            <person name="Coughlan A.Y."/>
            <person name="Deshpande S."/>
            <person name="Douglass A.P."/>
            <person name="Hanson S.J."/>
            <person name="Klenk H.-P."/>
            <person name="LaButti K.M."/>
            <person name="Lapidus A."/>
            <person name="Lindquist E.A."/>
            <person name="Lipzen A.M."/>
            <person name="Meier-Kolthoff J.P."/>
            <person name="Ohm R.A."/>
            <person name="Otillar R.P."/>
            <person name="Pangilinan J.L."/>
            <person name="Peng Y."/>
            <person name="Rokas A."/>
            <person name="Rosa C.A."/>
            <person name="Scheuner C."/>
            <person name="Sibirny A.A."/>
            <person name="Slot J.C."/>
            <person name="Stielow J.B."/>
            <person name="Sun H."/>
            <person name="Kurtzman C.P."/>
            <person name="Blackwell M."/>
            <person name="Grigoriev I.V."/>
            <person name="Jeffries T.W."/>
        </authorList>
    </citation>
    <scope>NUCLEOTIDE SEQUENCE [LARGE SCALE GENOMIC DNA]</scope>
    <source>
        <strain evidence="2">NRRL Y-1626</strain>
    </source>
</reference>
<gene>
    <name evidence="1" type="ORF">HANVADRAFT_51910</name>
</gene>
<name>A0A1B7TGG6_9ASCO</name>
<protein>
    <submittedName>
        <fullName evidence="1">Uncharacterized protein</fullName>
    </submittedName>
</protein>
<dbReference type="AlphaFoldDB" id="A0A1B7TGG6"/>
<dbReference type="OrthoDB" id="3970753at2759"/>